<keyword evidence="6" id="KW-0645">Protease</keyword>
<evidence type="ECO:0000259" key="18">
    <source>
        <dbReference type="Pfam" id="PF00905"/>
    </source>
</evidence>
<dbReference type="Proteomes" id="UP000034684">
    <property type="component" value="Unassembled WGS sequence"/>
</dbReference>
<evidence type="ECO:0000256" key="3">
    <source>
        <dbReference type="ARBA" id="ARBA00007739"/>
    </source>
</evidence>
<keyword evidence="14" id="KW-0961">Cell wall biogenesis/degradation</keyword>
<dbReference type="GO" id="GO:0009002">
    <property type="term" value="F:serine-type D-Ala-D-Ala carboxypeptidase activity"/>
    <property type="evidence" value="ECO:0007669"/>
    <property type="project" value="UniProtKB-EC"/>
</dbReference>
<keyword evidence="13" id="KW-0511">Multifunctional enzyme</keyword>
<evidence type="ECO:0000256" key="6">
    <source>
        <dbReference type="ARBA" id="ARBA00022670"/>
    </source>
</evidence>
<dbReference type="GO" id="GO:0008955">
    <property type="term" value="F:peptidoglycan glycosyltransferase activity"/>
    <property type="evidence" value="ECO:0007669"/>
    <property type="project" value="UniProtKB-EC"/>
</dbReference>
<dbReference type="Gene3D" id="3.40.710.10">
    <property type="entry name" value="DD-peptidase/beta-lactamase superfamily"/>
    <property type="match status" value="1"/>
</dbReference>
<protein>
    <submittedName>
        <fullName evidence="20">Penicillin-binding protein, 1A family</fullName>
    </submittedName>
</protein>
<dbReference type="GO" id="GO:0005886">
    <property type="term" value="C:plasma membrane"/>
    <property type="evidence" value="ECO:0007669"/>
    <property type="project" value="UniProtKB-SubCell"/>
</dbReference>
<evidence type="ECO:0000256" key="12">
    <source>
        <dbReference type="ARBA" id="ARBA00023136"/>
    </source>
</evidence>
<name>A0A0G1RKD9_UNCKA</name>
<comment type="catalytic activity">
    <reaction evidence="15">
        <text>Preferential cleavage: (Ac)2-L-Lys-D-Ala-|-D-Ala. Also transpeptidation of peptidyl-alanyl moieties that are N-acyl substituents of D-alanine.</text>
        <dbReference type="EC" id="3.4.16.4"/>
    </reaction>
</comment>
<evidence type="ECO:0000313" key="21">
    <source>
        <dbReference type="Proteomes" id="UP000034684"/>
    </source>
</evidence>
<sequence length="758" mass="83771">MESCQIIRMVKKFLSFLYKSVLTLANLLVYLGLAIIFPFEKFLNLVVFLAKNLVRKVSSIKIKRAEIAWPKFRVALRLKSRVQSVKLPKLPKAKLRKGVKLAKKFARPYLIGKPAYFVYGTLFSLVFIVAPYNVYTWYRQLPQPILLAQTQNKSTRILDRNGRMLFEIYVDRQYNPVALTSVPKYMVDATLAVEDSSFYGHIGIRPFSMLRAAKATLVDDTLQGGSTITQQLVKNVLLSPERTFGRKLKEIVLALMVERTYTKDKILELYLNNIAYGGTAWGVQSAAQKYFGKDISQIDLAEAGLLAGLPSAPSVYSPFMDKEVAKQRQKIVLDRMTELGFITKEQSDEAFARELVFVLQTEYIRAPHFVNHVQNELIDLYGKRMVYFGGLTIKTTLDLDIQEKVQTIVTDEVEKSGPALNISNGATAVLDAKSGGILAYVGSKDYFSQKDGNFDVLTASRQPGSSIKPVTYALALASGRTPATVIEDSPVSYSAYGQTYSPVNYDGKFHGKVTLRQALANSYNVPAVKLLRSLGVEKMVELGTKMGLTTWQFDNTFGLSVTLGGKEVRPLDLVNVYATLARGGEYAPVAGILSVTDANGFEIYEADGKRAQVVDGGVAYLISHILSDNNARAAAFGYNSELVVPGYTVAVKTGTTDAKRDNWTLGYTPSYVVGVWVGNNDNTPMNPSLASGLSGAAPIWNKIMRSVLDGKQNEPFVIPSTVFVKVDKECQNASEVFLNGTAPKNLCAIKKDDKSERR</sequence>
<feature type="domain" description="Penicillin-binding protein transpeptidase" evidence="18">
    <location>
        <begin position="425"/>
        <end position="704"/>
    </location>
</feature>
<dbReference type="PANTHER" id="PTHR32282:SF11">
    <property type="entry name" value="PENICILLIN-BINDING PROTEIN 1B"/>
    <property type="match status" value="1"/>
</dbReference>
<dbReference type="Pfam" id="PF00912">
    <property type="entry name" value="Transgly"/>
    <property type="match status" value="1"/>
</dbReference>
<comment type="subcellular location">
    <subcellularLocation>
        <location evidence="1">Cell membrane</location>
    </subcellularLocation>
</comment>
<evidence type="ECO:0000256" key="15">
    <source>
        <dbReference type="ARBA" id="ARBA00034000"/>
    </source>
</evidence>
<evidence type="ECO:0000256" key="1">
    <source>
        <dbReference type="ARBA" id="ARBA00004236"/>
    </source>
</evidence>
<keyword evidence="10" id="KW-0133">Cell shape</keyword>
<evidence type="ECO:0000256" key="5">
    <source>
        <dbReference type="ARBA" id="ARBA00022645"/>
    </source>
</evidence>
<dbReference type="FunFam" id="1.10.3810.10:FF:000001">
    <property type="entry name" value="Penicillin-binding protein 1A"/>
    <property type="match status" value="1"/>
</dbReference>
<keyword evidence="17" id="KW-1133">Transmembrane helix</keyword>
<keyword evidence="4" id="KW-1003">Cell membrane</keyword>
<evidence type="ECO:0000256" key="13">
    <source>
        <dbReference type="ARBA" id="ARBA00023268"/>
    </source>
</evidence>
<dbReference type="GO" id="GO:0008360">
    <property type="term" value="P:regulation of cell shape"/>
    <property type="evidence" value="ECO:0007669"/>
    <property type="project" value="UniProtKB-KW"/>
</dbReference>
<evidence type="ECO:0000256" key="8">
    <source>
        <dbReference type="ARBA" id="ARBA00022679"/>
    </source>
</evidence>
<keyword evidence="9" id="KW-0378">Hydrolase</keyword>
<evidence type="ECO:0000256" key="11">
    <source>
        <dbReference type="ARBA" id="ARBA00022984"/>
    </source>
</evidence>
<dbReference type="GO" id="GO:0008658">
    <property type="term" value="F:penicillin binding"/>
    <property type="evidence" value="ECO:0007669"/>
    <property type="project" value="InterPro"/>
</dbReference>
<comment type="catalytic activity">
    <reaction evidence="16">
        <text>[GlcNAc-(1-&gt;4)-Mur2Ac(oyl-L-Ala-gamma-D-Glu-L-Lys-D-Ala-D-Ala)](n)-di-trans,octa-cis-undecaprenyl diphosphate + beta-D-GlcNAc-(1-&gt;4)-Mur2Ac(oyl-L-Ala-gamma-D-Glu-L-Lys-D-Ala-D-Ala)-di-trans,octa-cis-undecaprenyl diphosphate = [GlcNAc-(1-&gt;4)-Mur2Ac(oyl-L-Ala-gamma-D-Glu-L-Lys-D-Ala-D-Ala)](n+1)-di-trans,octa-cis-undecaprenyl diphosphate + di-trans,octa-cis-undecaprenyl diphosphate + H(+)</text>
        <dbReference type="Rhea" id="RHEA:23708"/>
        <dbReference type="Rhea" id="RHEA-COMP:9602"/>
        <dbReference type="Rhea" id="RHEA-COMP:9603"/>
        <dbReference type="ChEBI" id="CHEBI:15378"/>
        <dbReference type="ChEBI" id="CHEBI:58405"/>
        <dbReference type="ChEBI" id="CHEBI:60033"/>
        <dbReference type="ChEBI" id="CHEBI:78435"/>
        <dbReference type="EC" id="2.4.99.28"/>
    </reaction>
</comment>
<gene>
    <name evidence="20" type="ORF">UX79_C0005G0016</name>
</gene>
<evidence type="ECO:0000259" key="19">
    <source>
        <dbReference type="Pfam" id="PF00912"/>
    </source>
</evidence>
<dbReference type="InterPro" id="IPR012338">
    <property type="entry name" value="Beta-lactam/transpept-like"/>
</dbReference>
<dbReference type="PATRIC" id="fig|1619117.3.peg.155"/>
<evidence type="ECO:0000256" key="7">
    <source>
        <dbReference type="ARBA" id="ARBA00022676"/>
    </source>
</evidence>
<accession>A0A0G1RKD9</accession>
<feature type="domain" description="Glycosyl transferase family 51" evidence="19">
    <location>
        <begin position="164"/>
        <end position="336"/>
    </location>
</feature>
<reference evidence="20 21" key="1">
    <citation type="journal article" date="2015" name="Nature">
        <title>rRNA introns, odd ribosomes, and small enigmatic genomes across a large radiation of phyla.</title>
        <authorList>
            <person name="Brown C.T."/>
            <person name="Hug L.A."/>
            <person name="Thomas B.C."/>
            <person name="Sharon I."/>
            <person name="Castelle C.J."/>
            <person name="Singh A."/>
            <person name="Wilkins M.J."/>
            <person name="Williams K.H."/>
            <person name="Banfield J.F."/>
        </authorList>
    </citation>
    <scope>NUCLEOTIDE SEQUENCE [LARGE SCALE GENOMIC DNA]</scope>
</reference>
<dbReference type="PANTHER" id="PTHR32282">
    <property type="entry name" value="BINDING PROTEIN TRANSPEPTIDASE, PUTATIVE-RELATED"/>
    <property type="match status" value="1"/>
</dbReference>
<dbReference type="Gene3D" id="1.10.3810.10">
    <property type="entry name" value="Biosynthetic peptidoglycan transglycosylase-like"/>
    <property type="match status" value="1"/>
</dbReference>
<comment type="similarity">
    <text evidence="2">In the C-terminal section; belongs to the transpeptidase family.</text>
</comment>
<evidence type="ECO:0000256" key="10">
    <source>
        <dbReference type="ARBA" id="ARBA00022960"/>
    </source>
</evidence>
<dbReference type="InterPro" id="IPR001264">
    <property type="entry name" value="Glyco_trans_51"/>
</dbReference>
<evidence type="ECO:0000256" key="17">
    <source>
        <dbReference type="SAM" id="Phobius"/>
    </source>
</evidence>
<keyword evidence="17" id="KW-0812">Transmembrane</keyword>
<evidence type="ECO:0000256" key="14">
    <source>
        <dbReference type="ARBA" id="ARBA00023316"/>
    </source>
</evidence>
<feature type="transmembrane region" description="Helical" evidence="17">
    <location>
        <begin position="21"/>
        <end position="39"/>
    </location>
</feature>
<evidence type="ECO:0000313" key="20">
    <source>
        <dbReference type="EMBL" id="KKU57774.1"/>
    </source>
</evidence>
<organism evidence="20 21">
    <name type="scientific">candidate division WWE3 bacterium GW2011_GWB1_47_11</name>
    <dbReference type="NCBI Taxonomy" id="1619117"/>
    <lineage>
        <taxon>Bacteria</taxon>
        <taxon>Katanobacteria</taxon>
    </lineage>
</organism>
<keyword evidence="7" id="KW-0328">Glycosyltransferase</keyword>
<evidence type="ECO:0000256" key="4">
    <source>
        <dbReference type="ARBA" id="ARBA00022475"/>
    </source>
</evidence>
<dbReference type="GO" id="GO:0030288">
    <property type="term" value="C:outer membrane-bounded periplasmic space"/>
    <property type="evidence" value="ECO:0007669"/>
    <property type="project" value="TreeGrafter"/>
</dbReference>
<evidence type="ECO:0000256" key="16">
    <source>
        <dbReference type="ARBA" id="ARBA00049902"/>
    </source>
</evidence>
<dbReference type="GO" id="GO:0009252">
    <property type="term" value="P:peptidoglycan biosynthetic process"/>
    <property type="evidence" value="ECO:0007669"/>
    <property type="project" value="UniProtKB-KW"/>
</dbReference>
<dbReference type="NCBIfam" id="TIGR02074">
    <property type="entry name" value="PBP_1a_fam"/>
    <property type="match status" value="1"/>
</dbReference>
<proteinExistence type="inferred from homology"/>
<dbReference type="EMBL" id="LCNN01000005">
    <property type="protein sequence ID" value="KKU57774.1"/>
    <property type="molecule type" value="Genomic_DNA"/>
</dbReference>
<keyword evidence="8" id="KW-0808">Transferase</keyword>
<keyword evidence="12 17" id="KW-0472">Membrane</keyword>
<dbReference type="AlphaFoldDB" id="A0A0G1RKD9"/>
<keyword evidence="11" id="KW-0573">Peptidoglycan synthesis</keyword>
<evidence type="ECO:0000256" key="2">
    <source>
        <dbReference type="ARBA" id="ARBA00007090"/>
    </source>
</evidence>
<dbReference type="InterPro" id="IPR050396">
    <property type="entry name" value="Glycosyltr_51/Transpeptidase"/>
</dbReference>
<comment type="caution">
    <text evidence="20">The sequence shown here is derived from an EMBL/GenBank/DDBJ whole genome shotgun (WGS) entry which is preliminary data.</text>
</comment>
<dbReference type="InterPro" id="IPR001460">
    <property type="entry name" value="PCN-bd_Tpept"/>
</dbReference>
<dbReference type="InterPro" id="IPR023346">
    <property type="entry name" value="Lysozyme-like_dom_sf"/>
</dbReference>
<dbReference type="InterPro" id="IPR036950">
    <property type="entry name" value="PBP_transglycosylase"/>
</dbReference>
<dbReference type="GO" id="GO:0071555">
    <property type="term" value="P:cell wall organization"/>
    <property type="evidence" value="ECO:0007669"/>
    <property type="project" value="UniProtKB-KW"/>
</dbReference>
<dbReference type="SUPFAM" id="SSF53955">
    <property type="entry name" value="Lysozyme-like"/>
    <property type="match status" value="1"/>
</dbReference>
<evidence type="ECO:0000256" key="9">
    <source>
        <dbReference type="ARBA" id="ARBA00022801"/>
    </source>
</evidence>
<keyword evidence="5" id="KW-0121">Carboxypeptidase</keyword>
<dbReference type="SUPFAM" id="SSF56601">
    <property type="entry name" value="beta-lactamase/transpeptidase-like"/>
    <property type="match status" value="1"/>
</dbReference>
<dbReference type="Pfam" id="PF00905">
    <property type="entry name" value="Transpeptidase"/>
    <property type="match status" value="1"/>
</dbReference>
<comment type="similarity">
    <text evidence="3">In the N-terminal section; belongs to the glycosyltransferase 51 family.</text>
</comment>
<dbReference type="GO" id="GO:0006508">
    <property type="term" value="P:proteolysis"/>
    <property type="evidence" value="ECO:0007669"/>
    <property type="project" value="UniProtKB-KW"/>
</dbReference>